<gene>
    <name evidence="1" type="ORF">BLS_004680</name>
    <name evidence="3" type="ORF">EG327_003805</name>
    <name evidence="2" type="ORF">EG328_005930</name>
</gene>
<keyword evidence="6" id="KW-1185">Reference proteome</keyword>
<dbReference type="AlphaFoldDB" id="A0A8H3UJQ9"/>
<evidence type="ECO:0000313" key="1">
    <source>
        <dbReference type="EMBL" id="KAE9970920.1"/>
    </source>
</evidence>
<organism evidence="1 4">
    <name type="scientific">Venturia inaequalis</name>
    <name type="common">Apple scab fungus</name>
    <dbReference type="NCBI Taxonomy" id="5025"/>
    <lineage>
        <taxon>Eukaryota</taxon>
        <taxon>Fungi</taxon>
        <taxon>Dikarya</taxon>
        <taxon>Ascomycota</taxon>
        <taxon>Pezizomycotina</taxon>
        <taxon>Dothideomycetes</taxon>
        <taxon>Pleosporomycetidae</taxon>
        <taxon>Venturiales</taxon>
        <taxon>Venturiaceae</taxon>
        <taxon>Venturia</taxon>
    </lineage>
</organism>
<accession>A0A8H3UJQ9</accession>
<reference evidence="1 4" key="1">
    <citation type="submission" date="2019-11" db="EMBL/GenBank/DDBJ databases">
        <title>Venturia inaequalis Genome Resource.</title>
        <authorList>
            <person name="Lichtner F.J."/>
        </authorList>
    </citation>
    <scope>NUCLEOTIDE SEQUENCE [LARGE SCALE GENOMIC DNA]</scope>
    <source>
        <strain evidence="2 5">120213</strain>
        <strain evidence="1">Bline_iso_100314</strain>
        <strain evidence="3 6">DMI_063113</strain>
    </source>
</reference>
<evidence type="ECO:0000313" key="5">
    <source>
        <dbReference type="Proteomes" id="UP000447873"/>
    </source>
</evidence>
<evidence type="ECO:0000313" key="6">
    <source>
        <dbReference type="Proteomes" id="UP000490939"/>
    </source>
</evidence>
<evidence type="ECO:0000313" key="3">
    <source>
        <dbReference type="EMBL" id="KAE9987482.1"/>
    </source>
</evidence>
<dbReference type="Proteomes" id="UP000490939">
    <property type="component" value="Unassembled WGS sequence"/>
</dbReference>
<dbReference type="OrthoDB" id="268428at2759"/>
<proteinExistence type="predicted"/>
<sequence length="391" mass="45048">MQVKPGASEPPLHVIAPDGDLIVTLTESEKIYPTPEEGEEYKQVLVAKFKVDRSTLINLPAEDNRQDNFFKRTLGGFFKEARETTMNIQDEDADALAVFFFVAHENPESAYAYCHAVMWPLSRFLDFANVPSNFFEKWFAGWYEFNLGTIHEISPREMLYPCHKFDYAPGFSKATKDCVYGISGYVHEKNPTDCRTEHLHPVIIQQLNAARGRLRTILHRESWKPINRLLAFSCPCGNRPLASGALPACTCKLKDISPCLCRAETVAGYERALQRTRAYPLEETWHKNCATDILSKLKDFSYVVPSGLCGDCRQDYNRQIANAERDVRTYFDGLCLDCMNASKRKTHRDEKLDEDDVYWLHNQLKEWDASCRVVHGQPTWYYSYMGRHKKQ</sequence>
<dbReference type="Proteomes" id="UP000447873">
    <property type="component" value="Unassembled WGS sequence"/>
</dbReference>
<dbReference type="EMBL" id="WNWS01000312">
    <property type="protein sequence ID" value="KAE9971003.1"/>
    <property type="molecule type" value="Genomic_DNA"/>
</dbReference>
<dbReference type="EMBL" id="WNWQ01000309">
    <property type="protein sequence ID" value="KAE9970920.1"/>
    <property type="molecule type" value="Genomic_DNA"/>
</dbReference>
<dbReference type="EMBL" id="WNWR01000234">
    <property type="protein sequence ID" value="KAE9987482.1"/>
    <property type="molecule type" value="Genomic_DNA"/>
</dbReference>
<evidence type="ECO:0000313" key="4">
    <source>
        <dbReference type="Proteomes" id="UP000433883"/>
    </source>
</evidence>
<name>A0A8H3UJQ9_VENIN</name>
<dbReference type="Proteomes" id="UP000433883">
    <property type="component" value="Unassembled WGS sequence"/>
</dbReference>
<comment type="caution">
    <text evidence="1">The sequence shown here is derived from an EMBL/GenBank/DDBJ whole genome shotgun (WGS) entry which is preliminary data.</text>
</comment>
<evidence type="ECO:0000313" key="2">
    <source>
        <dbReference type="EMBL" id="KAE9971003.1"/>
    </source>
</evidence>
<protein>
    <submittedName>
        <fullName evidence="1">Uncharacterized protein</fullName>
    </submittedName>
</protein>